<accession>A0A1H0GFR9</accession>
<dbReference type="EMBL" id="FNJB01000001">
    <property type="protein sequence ID" value="SDO05712.1"/>
    <property type="molecule type" value="Genomic_DNA"/>
</dbReference>
<gene>
    <name evidence="1" type="ORF">SAMN05192558_101780</name>
</gene>
<organism evidence="1 2">
    <name type="scientific">Actinokineospora alba</name>
    <dbReference type="NCBI Taxonomy" id="504798"/>
    <lineage>
        <taxon>Bacteria</taxon>
        <taxon>Bacillati</taxon>
        <taxon>Actinomycetota</taxon>
        <taxon>Actinomycetes</taxon>
        <taxon>Pseudonocardiales</taxon>
        <taxon>Pseudonocardiaceae</taxon>
        <taxon>Actinokineospora</taxon>
    </lineage>
</organism>
<dbReference type="OrthoDB" id="3284019at2"/>
<evidence type="ECO:0000313" key="1">
    <source>
        <dbReference type="EMBL" id="SDO05712.1"/>
    </source>
</evidence>
<dbReference type="RefSeq" id="WP_133794817.1">
    <property type="nucleotide sequence ID" value="NZ_FNDV01000003.1"/>
</dbReference>
<protein>
    <recommendedName>
        <fullName evidence="3">Tetratricopeptide repeat-containing protein</fullName>
    </recommendedName>
</protein>
<keyword evidence="2" id="KW-1185">Reference proteome</keyword>
<sequence length="324" mass="35454">MPSAQPPVTWDRAWQDSALSAAIAELAESRLRPVATVLAECRDRPEVRSLRVAVLAERLVGRGRGILELAEDNDNPDLLVLAGTIFVREALVIAGDVPITELPRGRAAVALSYLRKAADPLNRAAAALPKDAVPVDHLQLVGSLLEVDRGRVDSVWAEAQRRCPTLFSAHRNRLAVLAAREDQSEMLAFARGCVDRARSGDPRLSLIASAHLEVARRLGRVAKDAGWKERQAAFSARYDHLARTSPAVAEVGRAAERWLRGPVGHPFALEIHNVFAAVFAQAGQTELARPHLRAIGTRLTPAWTMVDGEAAYRKALKRHHRAER</sequence>
<proteinExistence type="predicted"/>
<name>A0A1H0GFR9_9PSEU</name>
<dbReference type="Proteomes" id="UP000199651">
    <property type="component" value="Unassembled WGS sequence"/>
</dbReference>
<evidence type="ECO:0000313" key="2">
    <source>
        <dbReference type="Proteomes" id="UP000199651"/>
    </source>
</evidence>
<reference evidence="2" key="1">
    <citation type="submission" date="2016-10" db="EMBL/GenBank/DDBJ databases">
        <authorList>
            <person name="Varghese N."/>
            <person name="Submissions S."/>
        </authorList>
    </citation>
    <scope>NUCLEOTIDE SEQUENCE [LARGE SCALE GENOMIC DNA]</scope>
    <source>
        <strain evidence="2">IBRC-M 10655</strain>
    </source>
</reference>
<dbReference type="AlphaFoldDB" id="A0A1H0GFR9"/>
<evidence type="ECO:0008006" key="3">
    <source>
        <dbReference type="Google" id="ProtNLM"/>
    </source>
</evidence>
<dbReference type="STRING" id="504798.SAMN05421871_10391"/>